<feature type="transmembrane region" description="Helical" evidence="1">
    <location>
        <begin position="317"/>
        <end position="338"/>
    </location>
</feature>
<dbReference type="InterPro" id="IPR002018">
    <property type="entry name" value="CarbesteraseB"/>
</dbReference>
<keyword evidence="1" id="KW-0812">Transmembrane</keyword>
<keyword evidence="1" id="KW-1133">Transmembrane helix</keyword>
<keyword evidence="1" id="KW-0472">Membrane</keyword>
<dbReference type="AlphaFoldDB" id="A0AA39HM55"/>
<evidence type="ECO:0000313" key="3">
    <source>
        <dbReference type="EMBL" id="KAK0407259.1"/>
    </source>
</evidence>
<accession>A0AA39HM55</accession>
<dbReference type="Pfam" id="PF00135">
    <property type="entry name" value="COesterase"/>
    <property type="match status" value="1"/>
</dbReference>
<dbReference type="EMBL" id="JAUCMV010000004">
    <property type="protein sequence ID" value="KAK0407259.1"/>
    <property type="molecule type" value="Genomic_DNA"/>
</dbReference>
<organism evidence="3 4">
    <name type="scientific">Steinernema hermaphroditum</name>
    <dbReference type="NCBI Taxonomy" id="289476"/>
    <lineage>
        <taxon>Eukaryota</taxon>
        <taxon>Metazoa</taxon>
        <taxon>Ecdysozoa</taxon>
        <taxon>Nematoda</taxon>
        <taxon>Chromadorea</taxon>
        <taxon>Rhabditida</taxon>
        <taxon>Tylenchina</taxon>
        <taxon>Panagrolaimomorpha</taxon>
        <taxon>Strongyloidoidea</taxon>
        <taxon>Steinernematidae</taxon>
        <taxon>Steinernema</taxon>
    </lineage>
</organism>
<gene>
    <name evidence="3" type="ORF">QR680_019106</name>
</gene>
<evidence type="ECO:0000313" key="4">
    <source>
        <dbReference type="Proteomes" id="UP001175271"/>
    </source>
</evidence>
<dbReference type="Proteomes" id="UP001175271">
    <property type="component" value="Unassembled WGS sequence"/>
</dbReference>
<reference evidence="3" key="1">
    <citation type="submission" date="2023-06" db="EMBL/GenBank/DDBJ databases">
        <title>Genomic analysis of the entomopathogenic nematode Steinernema hermaphroditum.</title>
        <authorList>
            <person name="Schwarz E.M."/>
            <person name="Heppert J.K."/>
            <person name="Baniya A."/>
            <person name="Schwartz H.T."/>
            <person name="Tan C.-H."/>
            <person name="Antoshechkin I."/>
            <person name="Sternberg P.W."/>
            <person name="Goodrich-Blair H."/>
            <person name="Dillman A.R."/>
        </authorList>
    </citation>
    <scope>NUCLEOTIDE SEQUENCE</scope>
    <source>
        <strain evidence="3">PS9179</strain>
        <tissue evidence="3">Whole animal</tissue>
    </source>
</reference>
<evidence type="ECO:0000259" key="2">
    <source>
        <dbReference type="Pfam" id="PF00135"/>
    </source>
</evidence>
<dbReference type="InterPro" id="IPR029058">
    <property type="entry name" value="AB_hydrolase_fold"/>
</dbReference>
<protein>
    <recommendedName>
        <fullName evidence="2">Carboxylesterase type B domain-containing protein</fullName>
    </recommendedName>
</protein>
<comment type="caution">
    <text evidence="3">The sequence shown here is derived from an EMBL/GenBank/DDBJ whole genome shotgun (WGS) entry which is preliminary data.</text>
</comment>
<evidence type="ECO:0000256" key="1">
    <source>
        <dbReference type="SAM" id="Phobius"/>
    </source>
</evidence>
<dbReference type="Gene3D" id="3.40.50.1820">
    <property type="entry name" value="alpha/beta hydrolase"/>
    <property type="match status" value="1"/>
</dbReference>
<proteinExistence type="predicted"/>
<dbReference type="SUPFAM" id="SSF53474">
    <property type="entry name" value="alpha/beta-Hydrolases"/>
    <property type="match status" value="1"/>
</dbReference>
<sequence>MADKGIDLIVSKLLMVKDEKATYSVTGRVYRINDIVIRIGRAVVNGVAKNLLFLLLEAEGNFGAADRNIVVMTVVYLGLLGFANFSPFLENTSAPKKIGISGRTSDLENTASTFKCLNEAHYVGRVSFLYDDYTFFVPSWQDVAETTKVGGPAFFYEFTYPFVRDAYDLGPKLPKFNITQLAKHTYELIYLLGIHAGKFTEKDEIVREKFSQLFANFINTRRHLHRRIPLGALWSSYFRIDFDAQNRLPGMTSGYHTQTVHFLERVGEGRNDVLYEATEFWPDIYITKGLIPEEAKANFPTLKPGGANLDDSTNWSLLFKIAAALNIVLVILALIMCMMRCYNMKMRKEYERLK</sequence>
<keyword evidence="4" id="KW-1185">Reference proteome</keyword>
<name>A0AA39HM55_9BILA</name>
<feature type="domain" description="Carboxylesterase type B" evidence="2">
    <location>
        <begin position="120"/>
        <end position="221"/>
    </location>
</feature>